<protein>
    <recommendedName>
        <fullName evidence="13">Protein tweety homolog</fullName>
    </recommendedName>
</protein>
<reference evidence="15" key="1">
    <citation type="submission" date="2022-08" db="UniProtKB">
        <authorList>
            <consortium name="EnsemblMetazoa"/>
        </authorList>
    </citation>
    <scope>IDENTIFICATION</scope>
    <source>
        <strain evidence="15">Israel</strain>
    </source>
</reference>
<organism evidence="15 16">
    <name type="scientific">Phlebotomus papatasi</name>
    <name type="common">Sandfly</name>
    <dbReference type="NCBI Taxonomy" id="29031"/>
    <lineage>
        <taxon>Eukaryota</taxon>
        <taxon>Metazoa</taxon>
        <taxon>Ecdysozoa</taxon>
        <taxon>Arthropoda</taxon>
        <taxon>Hexapoda</taxon>
        <taxon>Insecta</taxon>
        <taxon>Pterygota</taxon>
        <taxon>Neoptera</taxon>
        <taxon>Endopterygota</taxon>
        <taxon>Diptera</taxon>
        <taxon>Nematocera</taxon>
        <taxon>Psychodoidea</taxon>
        <taxon>Psychodidae</taxon>
        <taxon>Phlebotomus</taxon>
        <taxon>Phlebotomus</taxon>
    </lineage>
</organism>
<evidence type="ECO:0000256" key="3">
    <source>
        <dbReference type="ARBA" id="ARBA00022448"/>
    </source>
</evidence>
<accession>A0A1B0DI08</accession>
<dbReference type="GO" id="GO:0072320">
    <property type="term" value="F:volume-sensitive chloride channel activity"/>
    <property type="evidence" value="ECO:0007669"/>
    <property type="project" value="TreeGrafter"/>
</dbReference>
<dbReference type="VEuPathDB" id="VectorBase:PPAPM1_012427"/>
<dbReference type="Pfam" id="PF04906">
    <property type="entry name" value="Tweety"/>
    <property type="match status" value="1"/>
</dbReference>
<comment type="caution">
    <text evidence="13">Lacks conserved residue(s) required for the propagation of feature annotation.</text>
</comment>
<evidence type="ECO:0000256" key="5">
    <source>
        <dbReference type="ARBA" id="ARBA00022692"/>
    </source>
</evidence>
<dbReference type="VEuPathDB" id="VectorBase:PPAI007792"/>
<feature type="transmembrane region" description="Helical" evidence="13">
    <location>
        <begin position="247"/>
        <end position="270"/>
    </location>
</feature>
<keyword evidence="7 13" id="KW-0406">Ion transport</keyword>
<evidence type="ECO:0000256" key="12">
    <source>
        <dbReference type="ARBA" id="ARBA00023303"/>
    </source>
</evidence>
<keyword evidence="9 13" id="KW-0869">Chloride channel</keyword>
<evidence type="ECO:0000256" key="4">
    <source>
        <dbReference type="ARBA" id="ARBA00022475"/>
    </source>
</evidence>
<dbReference type="EMBL" id="AJVK01034212">
    <property type="status" value="NOT_ANNOTATED_CDS"/>
    <property type="molecule type" value="Genomic_DNA"/>
</dbReference>
<feature type="transmembrane region" description="Helical" evidence="13">
    <location>
        <begin position="70"/>
        <end position="93"/>
    </location>
</feature>
<keyword evidence="11 13" id="KW-0868">Chloride</keyword>
<feature type="compositionally biased region" description="Polar residues" evidence="14">
    <location>
        <begin position="293"/>
        <end position="314"/>
    </location>
</feature>
<dbReference type="InterPro" id="IPR006990">
    <property type="entry name" value="Tweety"/>
</dbReference>
<sequence>MKIRPQLVELADIFDQPASNQTALSQLILALNVVQGNVTIAINAAGDIRRPLMGIVMSNFLNTGDQWELIRWPGTVAILALLLVLCAVLLVGVARHSRCALILFSVCGLLAVTGSWLMSGLYLSSSVAVGDLCIDPAEYLASEAPSEMPTDVLLYYTQCESVRSNPFTQRLRESQNAINNARTAMSTVSKVSLVLFKSAGLQPKLGAVSADLNLSERLLTQLTALVDCKAIHFNYLTAARGLCEGGLLGLVLMLIASFIAAILLTVMVWVDSHTWIYIRKRNDYSQVEEPSYISHQPPQNHQTMARTLPRNHNG</sequence>
<dbReference type="GO" id="GO:0005886">
    <property type="term" value="C:plasma membrane"/>
    <property type="evidence" value="ECO:0007669"/>
    <property type="project" value="UniProtKB-SubCell"/>
</dbReference>
<keyword evidence="4" id="KW-1003">Cell membrane</keyword>
<evidence type="ECO:0000256" key="6">
    <source>
        <dbReference type="ARBA" id="ARBA00022989"/>
    </source>
</evidence>
<feature type="transmembrane region" description="Helical" evidence="13">
    <location>
        <begin position="100"/>
        <end position="122"/>
    </location>
</feature>
<dbReference type="GO" id="GO:0005229">
    <property type="term" value="F:intracellularly calcium-gated chloride channel activity"/>
    <property type="evidence" value="ECO:0007669"/>
    <property type="project" value="TreeGrafter"/>
</dbReference>
<evidence type="ECO:0000313" key="15">
    <source>
        <dbReference type="EnsemblMetazoa" id="PPAI007792-PA"/>
    </source>
</evidence>
<evidence type="ECO:0000256" key="10">
    <source>
        <dbReference type="ARBA" id="ARBA00023180"/>
    </source>
</evidence>
<keyword evidence="12 13" id="KW-0407">Ion channel</keyword>
<keyword evidence="16" id="KW-1185">Reference proteome</keyword>
<keyword evidence="3 13" id="KW-0813">Transport</keyword>
<dbReference type="GO" id="GO:0034707">
    <property type="term" value="C:chloride channel complex"/>
    <property type="evidence" value="ECO:0007669"/>
    <property type="project" value="UniProtKB-UniRule"/>
</dbReference>
<comment type="subcellular location">
    <subcellularLocation>
        <location evidence="1">Cell membrane</location>
        <topology evidence="1">Multi-pass membrane protein</topology>
    </subcellularLocation>
</comment>
<comment type="function">
    <text evidence="13">Probable chloride channel.</text>
</comment>
<evidence type="ECO:0000256" key="14">
    <source>
        <dbReference type="SAM" id="MobiDB-lite"/>
    </source>
</evidence>
<evidence type="ECO:0000256" key="13">
    <source>
        <dbReference type="RuleBase" id="RU361114"/>
    </source>
</evidence>
<evidence type="ECO:0000256" key="2">
    <source>
        <dbReference type="ARBA" id="ARBA00009849"/>
    </source>
</evidence>
<evidence type="ECO:0000256" key="1">
    <source>
        <dbReference type="ARBA" id="ARBA00004651"/>
    </source>
</evidence>
<keyword evidence="5 13" id="KW-0812">Transmembrane</keyword>
<keyword evidence="10" id="KW-0325">Glycoprotein</keyword>
<name>A0A1B0DI08_PHLPP</name>
<evidence type="ECO:0000256" key="9">
    <source>
        <dbReference type="ARBA" id="ARBA00023173"/>
    </source>
</evidence>
<evidence type="ECO:0000256" key="7">
    <source>
        <dbReference type="ARBA" id="ARBA00023065"/>
    </source>
</evidence>
<dbReference type="PANTHER" id="PTHR12424:SF8">
    <property type="entry name" value="PROTEIN TWEETY"/>
    <property type="match status" value="1"/>
</dbReference>
<dbReference type="AlphaFoldDB" id="A0A1B0DI08"/>
<keyword evidence="8 13" id="KW-0472">Membrane</keyword>
<evidence type="ECO:0000313" key="16">
    <source>
        <dbReference type="Proteomes" id="UP000092462"/>
    </source>
</evidence>
<comment type="similarity">
    <text evidence="2 13">Belongs to the tweety family.</text>
</comment>
<dbReference type="PANTHER" id="PTHR12424">
    <property type="entry name" value="TWEETY-RELATED"/>
    <property type="match status" value="1"/>
</dbReference>
<proteinExistence type="inferred from homology"/>
<keyword evidence="6 13" id="KW-1133">Transmembrane helix</keyword>
<evidence type="ECO:0000256" key="11">
    <source>
        <dbReference type="ARBA" id="ARBA00023214"/>
    </source>
</evidence>
<dbReference type="EnsemblMetazoa" id="PPAI007792-RA">
    <property type="protein sequence ID" value="PPAI007792-PA"/>
    <property type="gene ID" value="PPAI007792"/>
</dbReference>
<dbReference type="Proteomes" id="UP000092462">
    <property type="component" value="Unassembled WGS sequence"/>
</dbReference>
<evidence type="ECO:0000256" key="8">
    <source>
        <dbReference type="ARBA" id="ARBA00023136"/>
    </source>
</evidence>
<feature type="region of interest" description="Disordered" evidence="14">
    <location>
        <begin position="291"/>
        <end position="314"/>
    </location>
</feature>